<protein>
    <submittedName>
        <fullName evidence="2">Uncharacterized protein</fullName>
    </submittedName>
</protein>
<sequence>MFARAYLAHRASTSPCGGDHRDLERGDADVARPTENSSIACVAMARARTVLVLLPWLFGLTLCVVLDGVAAVAAILGAAAALAALALWVVSIVVAAPAWGPAAWRWRRAWIDSAPPA</sequence>
<reference evidence="2" key="1">
    <citation type="submission" date="2021-04" db="EMBL/GenBank/DDBJ databases">
        <title>Draft Genome Sequence of Pandoravirus japonicus, Isolated from the Sabaishi River of Niigata, Japan.</title>
        <authorList>
            <person name="Hosokawa N."/>
            <person name="Takahashi H."/>
            <person name="Aoki K."/>
            <person name="Takemura M."/>
        </authorList>
    </citation>
    <scope>NUCLEOTIDE SEQUENCE</scope>
</reference>
<feature type="transmembrane region" description="Helical" evidence="1">
    <location>
        <begin position="82"/>
        <end position="100"/>
    </location>
</feature>
<evidence type="ECO:0000256" key="1">
    <source>
        <dbReference type="SAM" id="Phobius"/>
    </source>
</evidence>
<organism evidence="2 3">
    <name type="scientific">Pandoravirus japonicus</name>
    <dbReference type="NCBI Taxonomy" id="2823154"/>
    <lineage>
        <taxon>Viruses</taxon>
        <taxon>Pandoravirus</taxon>
    </lineage>
</organism>
<evidence type="ECO:0000313" key="3">
    <source>
        <dbReference type="Proteomes" id="UP001253637"/>
    </source>
</evidence>
<evidence type="ECO:0000313" key="2">
    <source>
        <dbReference type="EMBL" id="BCU03444.1"/>
    </source>
</evidence>
<dbReference type="Proteomes" id="UP001253637">
    <property type="component" value="Segment"/>
</dbReference>
<proteinExistence type="predicted"/>
<name>A0A811BN42_9VIRU</name>
<accession>A0A811BN42</accession>
<keyword evidence="1" id="KW-1133">Transmembrane helix</keyword>
<dbReference type="EMBL" id="LC625835">
    <property type="protein sequence ID" value="BCU03444.1"/>
    <property type="molecule type" value="Genomic_DNA"/>
</dbReference>
<keyword evidence="1" id="KW-0472">Membrane</keyword>
<keyword evidence="1" id="KW-0812">Transmembrane</keyword>
<feature type="transmembrane region" description="Helical" evidence="1">
    <location>
        <begin position="53"/>
        <end position="76"/>
    </location>
</feature>